<evidence type="ECO:0008006" key="4">
    <source>
        <dbReference type="Google" id="ProtNLM"/>
    </source>
</evidence>
<sequence>MNRTTWLAGVCAMLMTVLSFFGTNALFGPLQLVSGLCLLAVIGLLLAGALSGVRGLLAGQGPRVLLRALGTCLLLAVILAVQPMVHELGLRCLIALHRGALETAAQEALATAKDDENLWRPAFEIWPSLLGPTRAAAWREGELLFLDFEGSPGQAVGLCYNPRHLQHRDCSTPLGGPWYRYHS</sequence>
<organism evidence="2 3">
    <name type="scientific">Roseateles flavus</name>
    <dbReference type="NCBI Taxonomy" id="3149041"/>
    <lineage>
        <taxon>Bacteria</taxon>
        <taxon>Pseudomonadati</taxon>
        <taxon>Pseudomonadota</taxon>
        <taxon>Betaproteobacteria</taxon>
        <taxon>Burkholderiales</taxon>
        <taxon>Sphaerotilaceae</taxon>
        <taxon>Roseateles</taxon>
    </lineage>
</organism>
<dbReference type="EMBL" id="JBDPZC010000001">
    <property type="protein sequence ID" value="MEO3711777.1"/>
    <property type="molecule type" value="Genomic_DNA"/>
</dbReference>
<proteinExistence type="predicted"/>
<name>A0ABV0G9R1_9BURK</name>
<dbReference type="Proteomes" id="UP001462640">
    <property type="component" value="Unassembled WGS sequence"/>
</dbReference>
<evidence type="ECO:0000313" key="3">
    <source>
        <dbReference type="Proteomes" id="UP001462640"/>
    </source>
</evidence>
<protein>
    <recommendedName>
        <fullName evidence="4">DUF4190 domain-containing protein</fullName>
    </recommendedName>
</protein>
<evidence type="ECO:0000313" key="2">
    <source>
        <dbReference type="EMBL" id="MEO3711777.1"/>
    </source>
</evidence>
<feature type="transmembrane region" description="Helical" evidence="1">
    <location>
        <begin position="7"/>
        <end position="27"/>
    </location>
</feature>
<comment type="caution">
    <text evidence="2">The sequence shown here is derived from an EMBL/GenBank/DDBJ whole genome shotgun (WGS) entry which is preliminary data.</text>
</comment>
<accession>A0ABV0G9R1</accession>
<keyword evidence="1" id="KW-0812">Transmembrane</keyword>
<dbReference type="RefSeq" id="WP_347606004.1">
    <property type="nucleotide sequence ID" value="NZ_JBDPZC010000001.1"/>
</dbReference>
<gene>
    <name evidence="2" type="ORF">ABDJ40_03250</name>
</gene>
<evidence type="ECO:0000256" key="1">
    <source>
        <dbReference type="SAM" id="Phobius"/>
    </source>
</evidence>
<feature type="transmembrane region" description="Helical" evidence="1">
    <location>
        <begin position="64"/>
        <end position="85"/>
    </location>
</feature>
<feature type="transmembrane region" description="Helical" evidence="1">
    <location>
        <begin position="33"/>
        <end position="57"/>
    </location>
</feature>
<keyword evidence="3" id="KW-1185">Reference proteome</keyword>
<reference evidence="2 3" key="1">
    <citation type="submission" date="2024-05" db="EMBL/GenBank/DDBJ databases">
        <title>Roseateles sp. 2.12 16S ribosomal RNA gene Genome sequencing and assembly.</title>
        <authorList>
            <person name="Woo H."/>
        </authorList>
    </citation>
    <scope>NUCLEOTIDE SEQUENCE [LARGE SCALE GENOMIC DNA]</scope>
    <source>
        <strain evidence="2 3">2.12</strain>
    </source>
</reference>
<keyword evidence="1" id="KW-0472">Membrane</keyword>
<keyword evidence="1" id="KW-1133">Transmembrane helix</keyword>